<evidence type="ECO:0008006" key="4">
    <source>
        <dbReference type="Google" id="ProtNLM"/>
    </source>
</evidence>
<feature type="signal peptide" evidence="1">
    <location>
        <begin position="1"/>
        <end position="24"/>
    </location>
</feature>
<organism evidence="2 3">
    <name type="scientific">Marivibrio halodurans</name>
    <dbReference type="NCBI Taxonomy" id="2039722"/>
    <lineage>
        <taxon>Bacteria</taxon>
        <taxon>Pseudomonadati</taxon>
        <taxon>Pseudomonadota</taxon>
        <taxon>Alphaproteobacteria</taxon>
        <taxon>Rhodospirillales</taxon>
        <taxon>Rhodospirillaceae</taxon>
        <taxon>Marivibrio</taxon>
    </lineage>
</organism>
<dbReference type="AlphaFoldDB" id="A0A8J7V3Z9"/>
<proteinExistence type="predicted"/>
<protein>
    <recommendedName>
        <fullName evidence="4">CVNH domain-containing protein</fullName>
    </recommendedName>
</protein>
<sequence length="284" mass="29621">MSVKSLPAWLALGLVLVFAHPVHAAMPAQGDSCTDDGASIWGGPAFLVCNGSTWQEVFEYDSAGKVLFTLDNDASACDSDHAGSMRFNAEDTRFEGCDGDNWVSMNGESEIDPQVGTLMSGGFCRSNGSAVDCTVSMPICESGEMLTSDGSTLSCVAAPTGGAPAYEGVTISSCSKSGSGVKTCDLPTGVTYYKTVGEGSYDLKASSGNSLITGDNDTSASILPSNVDFAEIEGKTTSSQQCTSHGSYCISCCNCAPGERVMGSQCTNYKTVYSHKTITIEWMK</sequence>
<evidence type="ECO:0000313" key="2">
    <source>
        <dbReference type="EMBL" id="MBP5858836.1"/>
    </source>
</evidence>
<dbReference type="RefSeq" id="WP_210683422.1">
    <property type="nucleotide sequence ID" value="NZ_JAGMWN010000011.1"/>
</dbReference>
<dbReference type="Proteomes" id="UP000672602">
    <property type="component" value="Unassembled WGS sequence"/>
</dbReference>
<feature type="chain" id="PRO_5035244440" description="CVNH domain-containing protein" evidence="1">
    <location>
        <begin position="25"/>
        <end position="284"/>
    </location>
</feature>
<accession>A0A8J7V3Z9</accession>
<dbReference type="EMBL" id="JAGMWN010000011">
    <property type="protein sequence ID" value="MBP5858836.1"/>
    <property type="molecule type" value="Genomic_DNA"/>
</dbReference>
<keyword evidence="1" id="KW-0732">Signal</keyword>
<keyword evidence="3" id="KW-1185">Reference proteome</keyword>
<evidence type="ECO:0000256" key="1">
    <source>
        <dbReference type="SAM" id="SignalP"/>
    </source>
</evidence>
<name>A0A8J7V3Z9_9PROT</name>
<evidence type="ECO:0000313" key="3">
    <source>
        <dbReference type="Proteomes" id="UP000672602"/>
    </source>
</evidence>
<gene>
    <name evidence="2" type="ORF">KAJ83_17590</name>
</gene>
<reference evidence="2" key="1">
    <citation type="submission" date="2021-04" db="EMBL/GenBank/DDBJ databases">
        <authorList>
            <person name="Zhang D.-C."/>
        </authorList>
    </citation>
    <scope>NUCLEOTIDE SEQUENCE</scope>
    <source>
        <strain evidence="2">CGMCC 1.15697</strain>
    </source>
</reference>
<comment type="caution">
    <text evidence="2">The sequence shown here is derived from an EMBL/GenBank/DDBJ whole genome shotgun (WGS) entry which is preliminary data.</text>
</comment>